<feature type="coiled-coil region" evidence="1">
    <location>
        <begin position="159"/>
        <end position="193"/>
    </location>
</feature>
<sequence length="596" mass="67784">MYDGCGGLETPLLFESLSSEDLADLEGLLGRDSLDFWLQLRHYAPTAQERDTEARASLVQREIASILAPFSSERLAERVYNTMSFLRHLLVKIRDLQDHIQRLDADITSDHALWLQDTNHALEREWTAMCQYWYHYVQDVERRSSATMAAQTRFFRNMEEGLKRKAQTLQDENTRLRTELRAAQDAQEAAERRADDNVLDPDDLLDFLMRDESGVTVISNWERLRDIFRHYAEGTKPPSTWNTQINVTAMDNVRYMPPDYVKPGPRPRNPRGGGGSGPKPSTPKPVRVLDLTGSGGSGPSNTTSRKLEFDVTEERQMRPKEHCPRDDLPCGLDEALDSVREADAQNGSRMGYPRTPFGKTDEPIHHLLPGYMVQLMLAQMIDWGILDFTPWSKYVPESIHLDAERIWTEIRVVDGRGLEKWPSLDKCDRKLQKLRDVAAEVEMINGALSESSEDETQDLFSLKPGAEEADNALETRDETEYLDDGADEDEVPTNVTDTSPKTASQASSGTRRPSPNSGKKSKATSRAPDTKVIMRVKTNTGRAKGVRHPTDLATRDFQYLSEDELLIIESSWNWTNENLRVHSGHMLRVKLRVWNK</sequence>
<organism evidence="3 4">
    <name type="scientific">Phytophthora megakarya</name>
    <dbReference type="NCBI Taxonomy" id="4795"/>
    <lineage>
        <taxon>Eukaryota</taxon>
        <taxon>Sar</taxon>
        <taxon>Stramenopiles</taxon>
        <taxon>Oomycota</taxon>
        <taxon>Peronosporomycetes</taxon>
        <taxon>Peronosporales</taxon>
        <taxon>Peronosporaceae</taxon>
        <taxon>Phytophthora</taxon>
    </lineage>
</organism>
<keyword evidence="4" id="KW-1185">Reference proteome</keyword>
<reference evidence="4" key="1">
    <citation type="submission" date="2017-03" db="EMBL/GenBank/DDBJ databases">
        <title>Phytopthora megakarya and P. palmivora, two closely related causual agents of cacao black pod achieved similar genome size and gene model numbers by different mechanisms.</title>
        <authorList>
            <person name="Ali S."/>
            <person name="Shao J."/>
            <person name="Larry D.J."/>
            <person name="Kronmiller B."/>
            <person name="Shen D."/>
            <person name="Strem M.D."/>
            <person name="Melnick R.L."/>
            <person name="Guiltinan M.J."/>
            <person name="Tyler B.M."/>
            <person name="Meinhardt L.W."/>
            <person name="Bailey B.A."/>
        </authorList>
    </citation>
    <scope>NUCLEOTIDE SEQUENCE [LARGE SCALE GENOMIC DNA]</scope>
    <source>
        <strain evidence="4">zdho120</strain>
    </source>
</reference>
<dbReference type="AlphaFoldDB" id="A0A225W6A1"/>
<proteinExistence type="predicted"/>
<feature type="region of interest" description="Disordered" evidence="2">
    <location>
        <begin position="256"/>
        <end position="305"/>
    </location>
</feature>
<name>A0A225W6A1_9STRA</name>
<feature type="compositionally biased region" description="Acidic residues" evidence="2">
    <location>
        <begin position="480"/>
        <end position="491"/>
    </location>
</feature>
<keyword evidence="1" id="KW-0175">Coiled coil</keyword>
<feature type="compositionally biased region" description="Basic and acidic residues" evidence="2">
    <location>
        <begin position="310"/>
        <end position="328"/>
    </location>
</feature>
<gene>
    <name evidence="3" type="ORF">PHMEG_00013619</name>
</gene>
<feature type="region of interest" description="Disordered" evidence="2">
    <location>
        <begin position="310"/>
        <end position="329"/>
    </location>
</feature>
<evidence type="ECO:0000256" key="2">
    <source>
        <dbReference type="SAM" id="MobiDB-lite"/>
    </source>
</evidence>
<protein>
    <submittedName>
        <fullName evidence="3">Uncharacterized protein</fullName>
    </submittedName>
</protein>
<feature type="region of interest" description="Disordered" evidence="2">
    <location>
        <begin position="465"/>
        <end position="530"/>
    </location>
</feature>
<evidence type="ECO:0000313" key="3">
    <source>
        <dbReference type="EMBL" id="OWZ13112.1"/>
    </source>
</evidence>
<dbReference type="EMBL" id="NBNE01001667">
    <property type="protein sequence ID" value="OWZ13112.1"/>
    <property type="molecule type" value="Genomic_DNA"/>
</dbReference>
<accession>A0A225W6A1</accession>
<feature type="compositionally biased region" description="Polar residues" evidence="2">
    <location>
        <begin position="493"/>
        <end position="518"/>
    </location>
</feature>
<comment type="caution">
    <text evidence="3">The sequence shown here is derived from an EMBL/GenBank/DDBJ whole genome shotgun (WGS) entry which is preliminary data.</text>
</comment>
<dbReference type="Proteomes" id="UP000198211">
    <property type="component" value="Unassembled WGS sequence"/>
</dbReference>
<evidence type="ECO:0000256" key="1">
    <source>
        <dbReference type="SAM" id="Coils"/>
    </source>
</evidence>
<evidence type="ECO:0000313" key="4">
    <source>
        <dbReference type="Proteomes" id="UP000198211"/>
    </source>
</evidence>